<protein>
    <submittedName>
        <fullName evidence="3">Phosphodiester glycosidase family protein</fullName>
    </submittedName>
</protein>
<dbReference type="Proteomes" id="UP000694287">
    <property type="component" value="Unassembled WGS sequence"/>
</dbReference>
<name>A0ABS6ULT3_9PSEU</name>
<dbReference type="InterPro" id="IPR018711">
    <property type="entry name" value="NAGPA"/>
</dbReference>
<feature type="region of interest" description="Disordered" evidence="1">
    <location>
        <begin position="1"/>
        <end position="23"/>
    </location>
</feature>
<evidence type="ECO:0000256" key="1">
    <source>
        <dbReference type="SAM" id="MobiDB-lite"/>
    </source>
</evidence>
<reference evidence="3 4" key="1">
    <citation type="submission" date="2020-11" db="EMBL/GenBank/DDBJ databases">
        <title>Pseudonocardia abyssalis sp. nov. and Pseudonocardia oceani sp. nov., description and phylogenomic analysis of two novel actinomycetes isolated from the deep Southern Ocean.</title>
        <authorList>
            <person name="Parra J."/>
        </authorList>
    </citation>
    <scope>NUCLEOTIDE SEQUENCE [LARGE SCALE GENOMIC DNA]</scope>
    <source>
        <strain evidence="3 4">KRD-168</strain>
    </source>
</reference>
<feature type="domain" description="Phosphodiester glycosidase" evidence="2">
    <location>
        <begin position="201"/>
        <end position="335"/>
    </location>
</feature>
<evidence type="ECO:0000313" key="3">
    <source>
        <dbReference type="EMBL" id="MBW0133204.1"/>
    </source>
</evidence>
<evidence type="ECO:0000313" key="4">
    <source>
        <dbReference type="Proteomes" id="UP000694287"/>
    </source>
</evidence>
<dbReference type="EMBL" id="JADQDK010000001">
    <property type="protein sequence ID" value="MBW0133204.1"/>
    <property type="molecule type" value="Genomic_DNA"/>
</dbReference>
<dbReference type="Pfam" id="PF09992">
    <property type="entry name" value="NAGPA"/>
    <property type="match status" value="1"/>
</dbReference>
<organism evidence="3 4">
    <name type="scientific">Pseudonocardia abyssalis</name>
    <dbReference type="NCBI Taxonomy" id="2792008"/>
    <lineage>
        <taxon>Bacteria</taxon>
        <taxon>Bacillati</taxon>
        <taxon>Actinomycetota</taxon>
        <taxon>Actinomycetes</taxon>
        <taxon>Pseudonocardiales</taxon>
        <taxon>Pseudonocardiaceae</taxon>
        <taxon>Pseudonocardia</taxon>
    </lineage>
</organism>
<sequence length="384" mass="39868">MTITAPPRPTTPPPPPPRHRRSPRRARWIVAALVALMIWPSVSYTQALAYPGNASFTVRTVEWVRDNGGGGLVDLIENYWYAQGPSARTPDPAGLPAAGAATAPVGPAAPPAALAALPGAAPVRGEGVWVAGAPSSTGAPAVYTTFVRPDAQHPSVVAGVARIDQNLVRTQVIAGTRQPTGSAGPEGAQVPPSMRPALVATFNSGFKMKDAHGGYFADGRTSVSLRDGAASLVIHRDGTATIGQWGRDVTAGPDVVAVRQNLDLIIDNGAPVAGLDTNAGGTWGSARNQLQYTWRSGLGVDTAGNLIYVGGQDLTLATLADALSKAGAVTAMELDIHDQMVDMFTYTHAAGGALTPTKLLPSMPGPNDRYLTPDQRDFVAVTLR</sequence>
<comment type="caution">
    <text evidence="3">The sequence shown here is derived from an EMBL/GenBank/DDBJ whole genome shotgun (WGS) entry which is preliminary data.</text>
</comment>
<keyword evidence="3" id="KW-0326">Glycosidase</keyword>
<keyword evidence="3" id="KW-0378">Hydrolase</keyword>
<evidence type="ECO:0000259" key="2">
    <source>
        <dbReference type="Pfam" id="PF09992"/>
    </source>
</evidence>
<dbReference type="GO" id="GO:0016798">
    <property type="term" value="F:hydrolase activity, acting on glycosyl bonds"/>
    <property type="evidence" value="ECO:0007669"/>
    <property type="project" value="UniProtKB-KW"/>
</dbReference>
<proteinExistence type="predicted"/>
<keyword evidence="4" id="KW-1185">Reference proteome</keyword>
<dbReference type="RefSeq" id="WP_218615784.1">
    <property type="nucleotide sequence ID" value="NZ_JADQDK010000001.1"/>
</dbReference>
<accession>A0ABS6ULT3</accession>
<feature type="compositionally biased region" description="Pro residues" evidence="1">
    <location>
        <begin position="1"/>
        <end position="16"/>
    </location>
</feature>
<gene>
    <name evidence="3" type="ORF">I4I81_02890</name>
</gene>